<dbReference type="AlphaFoldDB" id="A0A6H2EMF8"/>
<organism evidence="12 13">
    <name type="scientific">Arcanobacterium buesumense</name>
    <dbReference type="NCBI Taxonomy" id="2722751"/>
    <lineage>
        <taxon>Bacteria</taxon>
        <taxon>Bacillati</taxon>
        <taxon>Actinomycetota</taxon>
        <taxon>Actinomycetes</taxon>
        <taxon>Actinomycetales</taxon>
        <taxon>Actinomycetaceae</taxon>
        <taxon>Arcanobacterium</taxon>
    </lineage>
</organism>
<evidence type="ECO:0000313" key="13">
    <source>
        <dbReference type="Proteomes" id="UP000502298"/>
    </source>
</evidence>
<keyword evidence="7" id="KW-0547">Nucleotide-binding</keyword>
<evidence type="ECO:0000256" key="5">
    <source>
        <dbReference type="ARBA" id="ARBA00022694"/>
    </source>
</evidence>
<dbReference type="SUPFAM" id="SSF52540">
    <property type="entry name" value="P-loop containing nucleoside triphosphate hydrolases"/>
    <property type="match status" value="1"/>
</dbReference>
<comment type="similarity">
    <text evidence="2">Belongs to the TsaE family.</text>
</comment>
<gene>
    <name evidence="12" type="primary">tsaE</name>
    <name evidence="12" type="ORF">HC352_06910</name>
</gene>
<reference evidence="12 13" key="1">
    <citation type="submission" date="2020-03" db="EMBL/GenBank/DDBJ databases">
        <title>Complete genome of Arcanobacterium buesumensis sp. nov. strain 2701.</title>
        <authorList>
            <person name="Borowiak M."/>
            <person name="Alssahen M."/>
            <person name="Laemmler C."/>
            <person name="Malorny B."/>
            <person name="Hassan A."/>
            <person name="Prenger-Berninghoff E."/>
            <person name="Ploetz M."/>
            <person name="Abdulmawjood A."/>
        </authorList>
    </citation>
    <scope>NUCLEOTIDE SEQUENCE [LARGE SCALE GENOMIC DNA]</scope>
    <source>
        <strain evidence="12 13">2701</strain>
    </source>
</reference>
<evidence type="ECO:0000256" key="4">
    <source>
        <dbReference type="ARBA" id="ARBA00022490"/>
    </source>
</evidence>
<dbReference type="GO" id="GO:0016740">
    <property type="term" value="F:transferase activity"/>
    <property type="evidence" value="ECO:0007669"/>
    <property type="project" value="UniProtKB-KW"/>
</dbReference>
<name>A0A6H2EMF8_9ACTO</name>
<evidence type="ECO:0000256" key="2">
    <source>
        <dbReference type="ARBA" id="ARBA00007599"/>
    </source>
</evidence>
<sequence>MILALNAPTVADIQHIGAVIAQHAQPGDLVMLTGPLGAGKTTMTQGIARGLGVTGAVSSPTFAIAQIHHGTDLDLVHVDAYRLTSIEELDALDLDSSLEDSLTVVEWGSGKAEVLSEDRIEVMIERPQGAQAGLEPEDLFADAPRTIKVYAYGRRGEELQHQLANDIADATWQSA</sequence>
<dbReference type="NCBIfam" id="TIGR00150">
    <property type="entry name" value="T6A_YjeE"/>
    <property type="match status" value="1"/>
</dbReference>
<dbReference type="InterPro" id="IPR003442">
    <property type="entry name" value="T6A_TsaE"/>
</dbReference>
<evidence type="ECO:0000313" key="12">
    <source>
        <dbReference type="EMBL" id="QJC22265.1"/>
    </source>
</evidence>
<proteinExistence type="inferred from homology"/>
<evidence type="ECO:0000256" key="10">
    <source>
        <dbReference type="ARBA" id="ARBA00024908"/>
    </source>
</evidence>
<dbReference type="GO" id="GO:0046872">
    <property type="term" value="F:metal ion binding"/>
    <property type="evidence" value="ECO:0007669"/>
    <property type="project" value="UniProtKB-KW"/>
</dbReference>
<evidence type="ECO:0000256" key="11">
    <source>
        <dbReference type="ARBA" id="ARBA00032441"/>
    </source>
</evidence>
<accession>A0A6H2EMF8</accession>
<dbReference type="KEGG" id="arca:HC352_06910"/>
<dbReference type="EMBL" id="CP050804">
    <property type="protein sequence ID" value="QJC22265.1"/>
    <property type="molecule type" value="Genomic_DNA"/>
</dbReference>
<dbReference type="Proteomes" id="UP000502298">
    <property type="component" value="Chromosome"/>
</dbReference>
<evidence type="ECO:0000256" key="7">
    <source>
        <dbReference type="ARBA" id="ARBA00022741"/>
    </source>
</evidence>
<dbReference type="Pfam" id="PF02367">
    <property type="entry name" value="TsaE"/>
    <property type="match status" value="1"/>
</dbReference>
<evidence type="ECO:0000256" key="6">
    <source>
        <dbReference type="ARBA" id="ARBA00022723"/>
    </source>
</evidence>
<dbReference type="PANTHER" id="PTHR33540">
    <property type="entry name" value="TRNA THREONYLCARBAMOYLADENOSINE BIOSYNTHESIS PROTEIN TSAE"/>
    <property type="match status" value="1"/>
</dbReference>
<keyword evidence="6" id="KW-0479">Metal-binding</keyword>
<keyword evidence="12" id="KW-0808">Transferase</keyword>
<evidence type="ECO:0000256" key="3">
    <source>
        <dbReference type="ARBA" id="ARBA00019010"/>
    </source>
</evidence>
<dbReference type="Gene3D" id="3.40.50.300">
    <property type="entry name" value="P-loop containing nucleotide triphosphate hydrolases"/>
    <property type="match status" value="1"/>
</dbReference>
<keyword evidence="4" id="KW-0963">Cytoplasm</keyword>
<dbReference type="GO" id="GO:0002949">
    <property type="term" value="P:tRNA threonylcarbamoyladenosine modification"/>
    <property type="evidence" value="ECO:0007669"/>
    <property type="project" value="InterPro"/>
</dbReference>
<keyword evidence="8" id="KW-0067">ATP-binding</keyword>
<protein>
    <recommendedName>
        <fullName evidence="3">tRNA threonylcarbamoyladenosine biosynthesis protein TsaE</fullName>
    </recommendedName>
    <alternativeName>
        <fullName evidence="11">t(6)A37 threonylcarbamoyladenosine biosynthesis protein TsaE</fullName>
    </alternativeName>
</protein>
<dbReference type="RefSeq" id="WP_168918196.1">
    <property type="nucleotide sequence ID" value="NZ_CP050804.1"/>
</dbReference>
<keyword evidence="9" id="KW-0460">Magnesium</keyword>
<keyword evidence="13" id="KW-1185">Reference proteome</keyword>
<comment type="function">
    <text evidence="10">Required for the formation of a threonylcarbamoyl group on adenosine at position 37 (t(6)A37) in tRNAs that read codons beginning with adenine. Is involved in the transfer of the threonylcarbamoyl moiety of threonylcarbamoyl-AMP (TC-AMP) to the N6 group of A37, together with TsaD and TsaB. TsaE seems to play an indirect role in the t(6)A biosynthesis pathway, possibly in regulating the core enzymatic function of TsaD.</text>
</comment>
<dbReference type="PANTHER" id="PTHR33540:SF2">
    <property type="entry name" value="TRNA THREONYLCARBAMOYLADENOSINE BIOSYNTHESIS PROTEIN TSAE"/>
    <property type="match status" value="1"/>
</dbReference>
<comment type="subcellular location">
    <subcellularLocation>
        <location evidence="1">Cytoplasm</location>
    </subcellularLocation>
</comment>
<dbReference type="GO" id="GO:0005524">
    <property type="term" value="F:ATP binding"/>
    <property type="evidence" value="ECO:0007669"/>
    <property type="project" value="UniProtKB-KW"/>
</dbReference>
<dbReference type="GO" id="GO:0005737">
    <property type="term" value="C:cytoplasm"/>
    <property type="evidence" value="ECO:0007669"/>
    <property type="project" value="UniProtKB-SubCell"/>
</dbReference>
<keyword evidence="5" id="KW-0819">tRNA processing</keyword>
<evidence type="ECO:0000256" key="1">
    <source>
        <dbReference type="ARBA" id="ARBA00004496"/>
    </source>
</evidence>
<dbReference type="InterPro" id="IPR027417">
    <property type="entry name" value="P-loop_NTPase"/>
</dbReference>
<evidence type="ECO:0000256" key="8">
    <source>
        <dbReference type="ARBA" id="ARBA00022840"/>
    </source>
</evidence>
<evidence type="ECO:0000256" key="9">
    <source>
        <dbReference type="ARBA" id="ARBA00022842"/>
    </source>
</evidence>